<dbReference type="InterPro" id="IPR000477">
    <property type="entry name" value="RT_dom"/>
</dbReference>
<proteinExistence type="predicted"/>
<dbReference type="PROSITE" id="PS50878">
    <property type="entry name" value="RT_POL"/>
    <property type="match status" value="1"/>
</dbReference>
<dbReference type="STRING" id="906689.A0A2I0VX15"/>
<organism evidence="2 3">
    <name type="scientific">Dendrobium catenatum</name>
    <dbReference type="NCBI Taxonomy" id="906689"/>
    <lineage>
        <taxon>Eukaryota</taxon>
        <taxon>Viridiplantae</taxon>
        <taxon>Streptophyta</taxon>
        <taxon>Embryophyta</taxon>
        <taxon>Tracheophyta</taxon>
        <taxon>Spermatophyta</taxon>
        <taxon>Magnoliopsida</taxon>
        <taxon>Liliopsida</taxon>
        <taxon>Asparagales</taxon>
        <taxon>Orchidaceae</taxon>
        <taxon>Epidendroideae</taxon>
        <taxon>Malaxideae</taxon>
        <taxon>Dendrobiinae</taxon>
        <taxon>Dendrobium</taxon>
    </lineage>
</organism>
<protein>
    <submittedName>
        <fullName evidence="2">Ribonuclease H protein</fullName>
    </submittedName>
</protein>
<dbReference type="Proteomes" id="UP000233837">
    <property type="component" value="Unassembled WGS sequence"/>
</dbReference>
<reference evidence="2 3" key="2">
    <citation type="journal article" date="2017" name="Nature">
        <title>The Apostasia genome and the evolution of orchids.</title>
        <authorList>
            <person name="Zhang G.Q."/>
            <person name="Liu K.W."/>
            <person name="Li Z."/>
            <person name="Lohaus R."/>
            <person name="Hsiao Y.Y."/>
            <person name="Niu S.C."/>
            <person name="Wang J.Y."/>
            <person name="Lin Y.C."/>
            <person name="Xu Q."/>
            <person name="Chen L.J."/>
            <person name="Yoshida K."/>
            <person name="Fujiwara S."/>
            <person name="Wang Z.W."/>
            <person name="Zhang Y.Q."/>
            <person name="Mitsuda N."/>
            <person name="Wang M."/>
            <person name="Liu G.H."/>
            <person name="Pecoraro L."/>
            <person name="Huang H.X."/>
            <person name="Xiao X.J."/>
            <person name="Lin M."/>
            <person name="Wu X.Y."/>
            <person name="Wu W.L."/>
            <person name="Chen Y.Y."/>
            <person name="Chang S.B."/>
            <person name="Sakamoto S."/>
            <person name="Ohme-Takagi M."/>
            <person name="Yagi M."/>
            <person name="Zeng S.J."/>
            <person name="Shen C.Y."/>
            <person name="Yeh C.M."/>
            <person name="Luo Y.B."/>
            <person name="Tsai W.C."/>
            <person name="Van de Peer Y."/>
            <person name="Liu Z.J."/>
        </authorList>
    </citation>
    <scope>NUCLEOTIDE SEQUENCE [LARGE SCALE GENOMIC DNA]</scope>
    <source>
        <tissue evidence="2">The whole plant</tissue>
    </source>
</reference>
<evidence type="ECO:0000259" key="1">
    <source>
        <dbReference type="PROSITE" id="PS50878"/>
    </source>
</evidence>
<dbReference type="AlphaFoldDB" id="A0A2I0VX15"/>
<dbReference type="PANTHER" id="PTHR33116:SF86">
    <property type="entry name" value="REVERSE TRANSCRIPTASE DOMAIN-CONTAINING PROTEIN"/>
    <property type="match status" value="1"/>
</dbReference>
<evidence type="ECO:0000313" key="3">
    <source>
        <dbReference type="Proteomes" id="UP000233837"/>
    </source>
</evidence>
<gene>
    <name evidence="2" type="ORF">MA16_Dca006987</name>
</gene>
<dbReference type="InterPro" id="IPR043502">
    <property type="entry name" value="DNA/RNA_pol_sf"/>
</dbReference>
<dbReference type="EMBL" id="KZ503159">
    <property type="protein sequence ID" value="PKU67952.1"/>
    <property type="molecule type" value="Genomic_DNA"/>
</dbReference>
<keyword evidence="3" id="KW-1185">Reference proteome</keyword>
<name>A0A2I0VX15_9ASPA</name>
<dbReference type="SUPFAM" id="SSF56672">
    <property type="entry name" value="DNA/RNA polymerases"/>
    <property type="match status" value="1"/>
</dbReference>
<reference evidence="2 3" key="1">
    <citation type="journal article" date="2016" name="Sci. Rep.">
        <title>The Dendrobium catenatum Lindl. genome sequence provides insights into polysaccharide synthase, floral development and adaptive evolution.</title>
        <authorList>
            <person name="Zhang G.Q."/>
            <person name="Xu Q."/>
            <person name="Bian C."/>
            <person name="Tsai W.C."/>
            <person name="Yeh C.M."/>
            <person name="Liu K.W."/>
            <person name="Yoshida K."/>
            <person name="Zhang L.S."/>
            <person name="Chang S.B."/>
            <person name="Chen F."/>
            <person name="Shi Y."/>
            <person name="Su Y.Y."/>
            <person name="Zhang Y.Q."/>
            <person name="Chen L.J."/>
            <person name="Yin Y."/>
            <person name="Lin M."/>
            <person name="Huang H."/>
            <person name="Deng H."/>
            <person name="Wang Z.W."/>
            <person name="Zhu S.L."/>
            <person name="Zhao X."/>
            <person name="Deng C."/>
            <person name="Niu S.C."/>
            <person name="Huang J."/>
            <person name="Wang M."/>
            <person name="Liu G.H."/>
            <person name="Yang H.J."/>
            <person name="Xiao X.J."/>
            <person name="Hsiao Y.Y."/>
            <person name="Wu W.L."/>
            <person name="Chen Y.Y."/>
            <person name="Mitsuda N."/>
            <person name="Ohme-Takagi M."/>
            <person name="Luo Y.B."/>
            <person name="Van de Peer Y."/>
            <person name="Liu Z.J."/>
        </authorList>
    </citation>
    <scope>NUCLEOTIDE SEQUENCE [LARGE SCALE GENOMIC DNA]</scope>
    <source>
        <tissue evidence="2">The whole plant</tissue>
    </source>
</reference>
<sequence>MDCVTNPIFMIQVNGVILDKIVGKSGFRQGCPLSPYLFIICSQLLSNAFKFKGDNLGLKIAPLAPRISHLLYADDILIFSNTKEDNIKKIKKIMEKYCCWTGQIINKNKSSLIFSKNTCRRRKKKISMLLGIKESKDLYYLGIKLTQRRRSASDFLHILEKASSKLNIWGKKFISTVGRITLIKSVIQALPVYYSSLSLVPISVLKKLDKMCRDFLWKKGDGNNGLNYVAWKDLCKPLKLGGMGIQSAVESVEPLRAKLVWKFHNEPNSLLSKSIYAKHGKQFLHPMRSQNPSPTWKLYLSGAKALKNIVKWKIKDGISINIMKDIWLLDRKLECWPTFISNDIDNIPNLSNFITEGSWNAEKLSKYFGVDLVKLICNQKIDNDNPEDKLELLNSHSGFTLSAMAKNANSKKIEIDLH</sequence>
<accession>A0A2I0VX15</accession>
<dbReference type="PANTHER" id="PTHR33116">
    <property type="entry name" value="REVERSE TRANSCRIPTASE ZINC-BINDING DOMAIN-CONTAINING PROTEIN-RELATED-RELATED"/>
    <property type="match status" value="1"/>
</dbReference>
<feature type="domain" description="Reverse transcriptase" evidence="1">
    <location>
        <begin position="1"/>
        <end position="145"/>
    </location>
</feature>
<evidence type="ECO:0000313" key="2">
    <source>
        <dbReference type="EMBL" id="PKU67952.1"/>
    </source>
</evidence>
<dbReference type="Pfam" id="PF00078">
    <property type="entry name" value="RVT_1"/>
    <property type="match status" value="1"/>
</dbReference>